<reference evidence="1" key="2">
    <citation type="submission" date="2019-01" db="UniProtKB">
        <authorList>
            <consortium name="EnsemblPlants"/>
        </authorList>
    </citation>
    <scope>IDENTIFICATION</scope>
    <source>
        <strain evidence="1">cv. Heinz 1706</strain>
    </source>
</reference>
<dbReference type="InterPro" id="IPR032675">
    <property type="entry name" value="LRR_dom_sf"/>
</dbReference>
<sequence>VFKHLPSGQERSVCPCVSKRWLMLLRNILMDEIAECNCIESEGYLVRSIFGRDAKDVKLAAITIETPNHGELENLYIQGNNPCRGVIDAGLATIAPGFPTLIDLSLSIVSFIVGKGLSEIVYGLHILEKLDIFQCQIITDKYLLDFSKNCPNMNSLTTDSCSNIWNYSLKFVAGNTTIDLVGGMFRKLTHIELSGLLRITDEGIIPIVQNCAANFVVSFNNS</sequence>
<dbReference type="InParanoid" id="A0A3Q7HL15"/>
<proteinExistence type="predicted"/>
<dbReference type="PaxDb" id="4081-Solyc06g030620.1.1"/>
<evidence type="ECO:0000313" key="1">
    <source>
        <dbReference type="EnsemblPlants" id="Solyc06g030620.2.1"/>
    </source>
</evidence>
<dbReference type="SUPFAM" id="SSF52047">
    <property type="entry name" value="RNI-like"/>
    <property type="match status" value="1"/>
</dbReference>
<dbReference type="Gene3D" id="3.80.10.10">
    <property type="entry name" value="Ribonuclease Inhibitor"/>
    <property type="match status" value="1"/>
</dbReference>
<protein>
    <recommendedName>
        <fullName evidence="3">F-box domain-containing protein</fullName>
    </recommendedName>
</protein>
<keyword evidence="2" id="KW-1185">Reference proteome</keyword>
<organism evidence="1">
    <name type="scientific">Solanum lycopersicum</name>
    <name type="common">Tomato</name>
    <name type="synonym">Lycopersicon esculentum</name>
    <dbReference type="NCBI Taxonomy" id="4081"/>
    <lineage>
        <taxon>Eukaryota</taxon>
        <taxon>Viridiplantae</taxon>
        <taxon>Streptophyta</taxon>
        <taxon>Embryophyta</taxon>
        <taxon>Tracheophyta</taxon>
        <taxon>Spermatophyta</taxon>
        <taxon>Magnoliopsida</taxon>
        <taxon>eudicotyledons</taxon>
        <taxon>Gunneridae</taxon>
        <taxon>Pentapetalae</taxon>
        <taxon>asterids</taxon>
        <taxon>lamiids</taxon>
        <taxon>Solanales</taxon>
        <taxon>Solanaceae</taxon>
        <taxon>Solanoideae</taxon>
        <taxon>Solaneae</taxon>
        <taxon>Solanum</taxon>
        <taxon>Solanum subgen. Lycopersicon</taxon>
    </lineage>
</organism>
<evidence type="ECO:0008006" key="3">
    <source>
        <dbReference type="Google" id="ProtNLM"/>
    </source>
</evidence>
<reference evidence="1" key="1">
    <citation type="journal article" date="2012" name="Nature">
        <title>The tomato genome sequence provides insights into fleshy fruit evolution.</title>
        <authorList>
            <consortium name="Tomato Genome Consortium"/>
        </authorList>
    </citation>
    <scope>NUCLEOTIDE SEQUENCE [LARGE SCALE GENOMIC DNA]</scope>
    <source>
        <strain evidence="1">cv. Heinz 1706</strain>
    </source>
</reference>
<dbReference type="AlphaFoldDB" id="A0A3Q7HL15"/>
<accession>A0A3Q7HL15</accession>
<dbReference type="Gramene" id="Solyc06g030620.2.1">
    <property type="protein sequence ID" value="Solyc06g030620.2.1"/>
    <property type="gene ID" value="Solyc06g030620.2"/>
</dbReference>
<name>A0A3Q7HL15_SOLLC</name>
<dbReference type="EnsemblPlants" id="Solyc06g030620.2.1">
    <property type="protein sequence ID" value="Solyc06g030620.2.1"/>
    <property type="gene ID" value="Solyc06g030620.2"/>
</dbReference>
<dbReference type="Proteomes" id="UP000004994">
    <property type="component" value="Chromosome 6"/>
</dbReference>
<evidence type="ECO:0000313" key="2">
    <source>
        <dbReference type="Proteomes" id="UP000004994"/>
    </source>
</evidence>